<dbReference type="Gene3D" id="3.40.50.720">
    <property type="entry name" value="NAD(P)-binding Rossmann-like Domain"/>
    <property type="match status" value="2"/>
</dbReference>
<reference evidence="7" key="1">
    <citation type="submission" date="2021-02" db="EMBL/GenBank/DDBJ databases">
        <authorList>
            <person name="Nowell W R."/>
        </authorList>
    </citation>
    <scope>NUCLEOTIDE SEQUENCE</scope>
</reference>
<dbReference type="PANTHER" id="PTHR10996:SF283">
    <property type="entry name" value="GLYOXYLATE_HYDROXYPYRUVATE REDUCTASE B"/>
    <property type="match status" value="1"/>
</dbReference>
<dbReference type="Proteomes" id="UP000663828">
    <property type="component" value="Unassembled WGS sequence"/>
</dbReference>
<dbReference type="InterPro" id="IPR006139">
    <property type="entry name" value="D-isomer_2_OHA_DH_cat_dom"/>
</dbReference>
<dbReference type="InterPro" id="IPR043322">
    <property type="entry name" value="CtBP"/>
</dbReference>
<dbReference type="GO" id="GO:0051287">
    <property type="term" value="F:NAD binding"/>
    <property type="evidence" value="ECO:0007669"/>
    <property type="project" value="InterPro"/>
</dbReference>
<dbReference type="GO" id="GO:0016618">
    <property type="term" value="F:hydroxypyruvate reductase [NAD(P)H] activity"/>
    <property type="evidence" value="ECO:0007669"/>
    <property type="project" value="TreeGrafter"/>
</dbReference>
<dbReference type="PROSITE" id="PS00065">
    <property type="entry name" value="D_2_HYDROXYACID_DH_1"/>
    <property type="match status" value="1"/>
</dbReference>
<proteinExistence type="inferred from homology"/>
<dbReference type="InterPro" id="IPR006140">
    <property type="entry name" value="D-isomer_DH_NAD-bd"/>
</dbReference>
<evidence type="ECO:0000313" key="8">
    <source>
        <dbReference type="Proteomes" id="UP000663828"/>
    </source>
</evidence>
<dbReference type="PANTHER" id="PTHR10996">
    <property type="entry name" value="2-HYDROXYACID DEHYDROGENASE-RELATED"/>
    <property type="match status" value="1"/>
</dbReference>
<comment type="subcellular location">
    <subcellularLocation>
        <location evidence="1">Nucleus</location>
    </subcellularLocation>
</comment>
<gene>
    <name evidence="7" type="ORF">XAT740_LOCUS13565</name>
</gene>
<dbReference type="SUPFAM" id="SSF52283">
    <property type="entry name" value="Formate/glycerate dehydrogenase catalytic domain-like"/>
    <property type="match status" value="1"/>
</dbReference>
<sequence>MTNKQQILFLKTGISDLSIEKNLLATTPYELVVVHDDADLFLHATNPLVIAIITTDTPITADVVQQISPSCRVITRLGVGFDTIDVQACIQRHIHVCYVPDYGTNEVADHAVALLFAAHRRLSLYHRRIVEQNIWHHEIPGDSLHTLSTLNLGVVGMGRIGSCFATKMRPFVKGILSYDPIIPSSCISVDEIYEQCDIISLHVPLTSTNYHMISSESIRRMKRRPILINVSRGGLVDTQALVEALKNGQISYAALDVLEDEPQIDPELIKLDRIQLTPHSAWYTRESESALRTKAIQDILRIMNGEQPVYPVPYQQ</sequence>
<evidence type="ECO:0000256" key="2">
    <source>
        <dbReference type="ARBA" id="ARBA00023002"/>
    </source>
</evidence>
<dbReference type="InterPro" id="IPR029753">
    <property type="entry name" value="D-isomer_DH_CS"/>
</dbReference>
<keyword evidence="8" id="KW-1185">Reference proteome</keyword>
<dbReference type="Pfam" id="PF02826">
    <property type="entry name" value="2-Hacid_dh_C"/>
    <property type="match status" value="1"/>
</dbReference>
<evidence type="ECO:0000256" key="4">
    <source>
        <dbReference type="RuleBase" id="RU003719"/>
    </source>
</evidence>
<organism evidence="7 8">
    <name type="scientific">Adineta ricciae</name>
    <name type="common">Rotifer</name>
    <dbReference type="NCBI Taxonomy" id="249248"/>
    <lineage>
        <taxon>Eukaryota</taxon>
        <taxon>Metazoa</taxon>
        <taxon>Spiralia</taxon>
        <taxon>Gnathifera</taxon>
        <taxon>Rotifera</taxon>
        <taxon>Eurotatoria</taxon>
        <taxon>Bdelloidea</taxon>
        <taxon>Adinetida</taxon>
        <taxon>Adinetidae</taxon>
        <taxon>Adineta</taxon>
    </lineage>
</organism>
<dbReference type="Pfam" id="PF00389">
    <property type="entry name" value="2-Hacid_dh"/>
    <property type="match status" value="1"/>
</dbReference>
<keyword evidence="2 4" id="KW-0560">Oxidoreductase</keyword>
<evidence type="ECO:0000256" key="1">
    <source>
        <dbReference type="ARBA" id="ARBA00004123"/>
    </source>
</evidence>
<comment type="similarity">
    <text evidence="4">Belongs to the D-isomer specific 2-hydroxyacid dehydrogenase family.</text>
</comment>
<dbReference type="GO" id="GO:0005634">
    <property type="term" value="C:nucleus"/>
    <property type="evidence" value="ECO:0007669"/>
    <property type="project" value="UniProtKB-SubCell"/>
</dbReference>
<dbReference type="SUPFAM" id="SSF51735">
    <property type="entry name" value="NAD(P)-binding Rossmann-fold domains"/>
    <property type="match status" value="1"/>
</dbReference>
<dbReference type="EMBL" id="CAJNOR010000790">
    <property type="protein sequence ID" value="CAF1007967.1"/>
    <property type="molecule type" value="Genomic_DNA"/>
</dbReference>
<dbReference type="GO" id="GO:0005829">
    <property type="term" value="C:cytosol"/>
    <property type="evidence" value="ECO:0007669"/>
    <property type="project" value="TreeGrafter"/>
</dbReference>
<evidence type="ECO:0000256" key="3">
    <source>
        <dbReference type="ARBA" id="ARBA00023242"/>
    </source>
</evidence>
<protein>
    <recommendedName>
        <fullName evidence="9">C-terminal binding protein</fullName>
    </recommendedName>
</protein>
<evidence type="ECO:0000259" key="6">
    <source>
        <dbReference type="Pfam" id="PF02826"/>
    </source>
</evidence>
<dbReference type="InterPro" id="IPR050223">
    <property type="entry name" value="D-isomer_2-hydroxyacid_DH"/>
</dbReference>
<dbReference type="PROSITE" id="PS00670">
    <property type="entry name" value="D_2_HYDROXYACID_DH_2"/>
    <property type="match status" value="1"/>
</dbReference>
<accession>A0A814HA06</accession>
<dbReference type="AlphaFoldDB" id="A0A814HA06"/>
<keyword evidence="3" id="KW-0539">Nucleus</keyword>
<evidence type="ECO:0000259" key="5">
    <source>
        <dbReference type="Pfam" id="PF00389"/>
    </source>
</evidence>
<evidence type="ECO:0000313" key="7">
    <source>
        <dbReference type="EMBL" id="CAF1007967.1"/>
    </source>
</evidence>
<name>A0A814HA06_ADIRI</name>
<dbReference type="GO" id="GO:0030267">
    <property type="term" value="F:glyoxylate reductase (NADPH) activity"/>
    <property type="evidence" value="ECO:0007669"/>
    <property type="project" value="TreeGrafter"/>
</dbReference>
<dbReference type="InterPro" id="IPR036291">
    <property type="entry name" value="NAD(P)-bd_dom_sf"/>
</dbReference>
<evidence type="ECO:0008006" key="9">
    <source>
        <dbReference type="Google" id="ProtNLM"/>
    </source>
</evidence>
<comment type="caution">
    <text evidence="7">The sequence shown here is derived from an EMBL/GenBank/DDBJ whole genome shotgun (WGS) entry which is preliminary data.</text>
</comment>
<dbReference type="GO" id="GO:0003714">
    <property type="term" value="F:transcription corepressor activity"/>
    <property type="evidence" value="ECO:0007669"/>
    <property type="project" value="InterPro"/>
</dbReference>
<feature type="domain" description="D-isomer specific 2-hydroxyacid dehydrogenase NAD-binding" evidence="6">
    <location>
        <begin position="112"/>
        <end position="281"/>
    </location>
</feature>
<dbReference type="CDD" id="cd05299">
    <property type="entry name" value="CtBP_dh"/>
    <property type="match status" value="1"/>
</dbReference>
<dbReference type="InterPro" id="IPR029752">
    <property type="entry name" value="D-isomer_DH_CS1"/>
</dbReference>
<feature type="domain" description="D-isomer specific 2-hydroxyacid dehydrogenase catalytic" evidence="5">
    <location>
        <begin position="44"/>
        <end position="312"/>
    </location>
</feature>